<evidence type="ECO:0000259" key="6">
    <source>
        <dbReference type="Pfam" id="PF02826"/>
    </source>
</evidence>
<dbReference type="PROSITE" id="PS00065">
    <property type="entry name" value="D_2_HYDROXYACID_DH_1"/>
    <property type="match status" value="1"/>
</dbReference>
<feature type="domain" description="D-isomer specific 2-hydroxyacid dehydrogenase NAD-binding" evidence="6">
    <location>
        <begin position="112"/>
        <end position="289"/>
    </location>
</feature>
<evidence type="ECO:0000313" key="8">
    <source>
        <dbReference type="Proteomes" id="UP000474957"/>
    </source>
</evidence>
<evidence type="ECO:0000256" key="1">
    <source>
        <dbReference type="ARBA" id="ARBA00005854"/>
    </source>
</evidence>
<keyword evidence="2 4" id="KW-0560">Oxidoreductase</keyword>
<sequence>MMAPVVTVTRRLPQAVEARLSAEFDARLSADDTPFAADRLIAAMRDSDAVLGTVTDRFDATVLAAGGRRRAGIVANFAVGVNNIDLDTARAEGVVVTNTPGVLTDATADVALTLILNVTRRVPESEALLRQGRWQGFSPTLLLGSALQGKVLGIIGMGRIGKAVARRAALGFGMKVIYYNRSPVADAGVEAAARGSIDAVMAEADVISLHLPGGAGNARLISAQRIGLMKPTAYLINTARGDVVDEPALIEALRTRRIAGAGLDVFAAEPQVPHALLDLPNVALLPHIGSATVETRTAMGMLAVDNIAAHFGAQDYPSRVV</sequence>
<dbReference type="EMBL" id="WIND01000001">
    <property type="protein sequence ID" value="MSU88289.1"/>
    <property type="molecule type" value="Genomic_DNA"/>
</dbReference>
<dbReference type="SUPFAM" id="SSF51735">
    <property type="entry name" value="NAD(P)-binding Rossmann-fold domains"/>
    <property type="match status" value="1"/>
</dbReference>
<dbReference type="FunFam" id="3.40.50.720:FF:000203">
    <property type="entry name" value="D-3-phosphoglycerate dehydrogenase (SerA)"/>
    <property type="match status" value="1"/>
</dbReference>
<dbReference type="PANTHER" id="PTHR10996">
    <property type="entry name" value="2-HYDROXYACID DEHYDROGENASE-RELATED"/>
    <property type="match status" value="1"/>
</dbReference>
<dbReference type="Pfam" id="PF00389">
    <property type="entry name" value="2-Hacid_dh"/>
    <property type="match status" value="1"/>
</dbReference>
<comment type="similarity">
    <text evidence="1 4">Belongs to the D-isomer specific 2-hydroxyacid dehydrogenase family.</text>
</comment>
<dbReference type="InterPro" id="IPR050223">
    <property type="entry name" value="D-isomer_2-hydroxyacid_DH"/>
</dbReference>
<organism evidence="7 8">
    <name type="scientific">Halovulum marinum</name>
    <dbReference type="NCBI Taxonomy" id="2662447"/>
    <lineage>
        <taxon>Bacteria</taxon>
        <taxon>Pseudomonadati</taxon>
        <taxon>Pseudomonadota</taxon>
        <taxon>Alphaproteobacteria</taxon>
        <taxon>Rhodobacterales</taxon>
        <taxon>Paracoccaceae</taxon>
        <taxon>Halovulum</taxon>
    </lineage>
</organism>
<dbReference type="GO" id="GO:0005829">
    <property type="term" value="C:cytosol"/>
    <property type="evidence" value="ECO:0007669"/>
    <property type="project" value="TreeGrafter"/>
</dbReference>
<dbReference type="InterPro" id="IPR006139">
    <property type="entry name" value="D-isomer_2_OHA_DH_cat_dom"/>
</dbReference>
<dbReference type="PROSITE" id="PS00671">
    <property type="entry name" value="D_2_HYDROXYACID_DH_3"/>
    <property type="match status" value="1"/>
</dbReference>
<dbReference type="Gene3D" id="3.40.50.720">
    <property type="entry name" value="NAD(P)-binding Rossmann-like Domain"/>
    <property type="match status" value="2"/>
</dbReference>
<evidence type="ECO:0000259" key="5">
    <source>
        <dbReference type="Pfam" id="PF00389"/>
    </source>
</evidence>
<dbReference type="GO" id="GO:0016618">
    <property type="term" value="F:hydroxypyruvate reductase [NAD(P)H] activity"/>
    <property type="evidence" value="ECO:0007669"/>
    <property type="project" value="TreeGrafter"/>
</dbReference>
<keyword evidence="8" id="KW-1185">Reference proteome</keyword>
<dbReference type="GO" id="GO:0030267">
    <property type="term" value="F:glyoxylate reductase (NADPH) activity"/>
    <property type="evidence" value="ECO:0007669"/>
    <property type="project" value="TreeGrafter"/>
</dbReference>
<protein>
    <submittedName>
        <fullName evidence="7">D-glycerate dehydrogenase</fullName>
    </submittedName>
</protein>
<dbReference type="SUPFAM" id="SSF52283">
    <property type="entry name" value="Formate/glycerate dehydrogenase catalytic domain-like"/>
    <property type="match status" value="1"/>
</dbReference>
<evidence type="ECO:0000256" key="3">
    <source>
        <dbReference type="ARBA" id="ARBA00023027"/>
    </source>
</evidence>
<keyword evidence="3" id="KW-0520">NAD</keyword>
<evidence type="ECO:0000313" key="7">
    <source>
        <dbReference type="EMBL" id="MSU88289.1"/>
    </source>
</evidence>
<dbReference type="InterPro" id="IPR029752">
    <property type="entry name" value="D-isomer_DH_CS1"/>
</dbReference>
<dbReference type="GO" id="GO:0051287">
    <property type="term" value="F:NAD binding"/>
    <property type="evidence" value="ECO:0007669"/>
    <property type="project" value="InterPro"/>
</dbReference>
<name>A0A6L5YWH7_9RHOB</name>
<feature type="domain" description="D-isomer specific 2-hydroxyacid dehydrogenase catalytic" evidence="5">
    <location>
        <begin position="12"/>
        <end position="320"/>
    </location>
</feature>
<evidence type="ECO:0000256" key="2">
    <source>
        <dbReference type="ARBA" id="ARBA00023002"/>
    </source>
</evidence>
<dbReference type="PANTHER" id="PTHR10996:SF283">
    <property type="entry name" value="GLYOXYLATE_HYDROXYPYRUVATE REDUCTASE B"/>
    <property type="match status" value="1"/>
</dbReference>
<dbReference type="Proteomes" id="UP000474957">
    <property type="component" value="Unassembled WGS sequence"/>
</dbReference>
<dbReference type="Pfam" id="PF02826">
    <property type="entry name" value="2-Hacid_dh_C"/>
    <property type="match status" value="1"/>
</dbReference>
<reference evidence="7 8" key="1">
    <citation type="submission" date="2019-10" db="EMBL/GenBank/DDBJ databases">
        <title>Cognatihalovulum marinum gen. nov. sp. nov., a new member of the family Rhodobacteraceae isolated from deep seawater of the Northwest Indian Ocean.</title>
        <authorList>
            <person name="Ruan C."/>
            <person name="Wang J."/>
            <person name="Zheng X."/>
            <person name="Song L."/>
            <person name="Zhu Y."/>
            <person name="Huang Y."/>
            <person name="Lu Z."/>
            <person name="Du W."/>
            <person name="Huang L."/>
            <person name="Dai X."/>
        </authorList>
    </citation>
    <scope>NUCLEOTIDE SEQUENCE [LARGE SCALE GENOMIC DNA]</scope>
    <source>
        <strain evidence="7 8">2CG4</strain>
    </source>
</reference>
<proteinExistence type="inferred from homology"/>
<gene>
    <name evidence="7" type="ORF">GE300_01495</name>
</gene>
<dbReference type="InterPro" id="IPR006140">
    <property type="entry name" value="D-isomer_DH_NAD-bd"/>
</dbReference>
<comment type="caution">
    <text evidence="7">The sequence shown here is derived from an EMBL/GenBank/DDBJ whole genome shotgun (WGS) entry which is preliminary data.</text>
</comment>
<dbReference type="InterPro" id="IPR029753">
    <property type="entry name" value="D-isomer_DH_CS"/>
</dbReference>
<dbReference type="CDD" id="cd05301">
    <property type="entry name" value="GDH"/>
    <property type="match status" value="1"/>
</dbReference>
<evidence type="ECO:0000256" key="4">
    <source>
        <dbReference type="RuleBase" id="RU003719"/>
    </source>
</evidence>
<dbReference type="InterPro" id="IPR036291">
    <property type="entry name" value="NAD(P)-bd_dom_sf"/>
</dbReference>
<accession>A0A6L5YWH7</accession>
<dbReference type="AlphaFoldDB" id="A0A6L5YWH7"/>